<feature type="chain" id="PRO_5037218559" evidence="11">
    <location>
        <begin position="29"/>
        <end position="532"/>
    </location>
</feature>
<keyword evidence="5 11" id="KW-0732">Signal</keyword>
<dbReference type="Gene3D" id="2.60.40.1220">
    <property type="match status" value="1"/>
</dbReference>
<feature type="transmembrane region" description="Helical" evidence="10">
    <location>
        <begin position="219"/>
        <end position="238"/>
    </location>
</feature>
<evidence type="ECO:0000313" key="15">
    <source>
        <dbReference type="Proteomes" id="UP000644699"/>
    </source>
</evidence>
<comment type="subcellular location">
    <subcellularLocation>
        <location evidence="1">Cell membrane</location>
        <topology evidence="1">Multi-pass membrane protein</topology>
    </subcellularLocation>
</comment>
<evidence type="ECO:0000256" key="6">
    <source>
        <dbReference type="ARBA" id="ARBA00022989"/>
    </source>
</evidence>
<feature type="transmembrane region" description="Helical" evidence="10">
    <location>
        <begin position="390"/>
        <end position="411"/>
    </location>
</feature>
<keyword evidence="4" id="KW-0479">Metal-binding</keyword>
<evidence type="ECO:0000313" key="14">
    <source>
        <dbReference type="EMBL" id="GGD94217.1"/>
    </source>
</evidence>
<feature type="transmembrane region" description="Helical" evidence="10">
    <location>
        <begin position="351"/>
        <end position="369"/>
    </location>
</feature>
<evidence type="ECO:0000256" key="1">
    <source>
        <dbReference type="ARBA" id="ARBA00004651"/>
    </source>
</evidence>
<dbReference type="GO" id="GO:0005507">
    <property type="term" value="F:copper ion binding"/>
    <property type="evidence" value="ECO:0007669"/>
    <property type="project" value="InterPro"/>
</dbReference>
<dbReference type="InterPro" id="IPR014756">
    <property type="entry name" value="Ig_E-set"/>
</dbReference>
<dbReference type="SUPFAM" id="SSF81296">
    <property type="entry name" value="E set domains"/>
    <property type="match status" value="1"/>
</dbReference>
<organism evidence="14 15">
    <name type="scientific">Aureimonas endophytica</name>
    <dbReference type="NCBI Taxonomy" id="2027858"/>
    <lineage>
        <taxon>Bacteria</taxon>
        <taxon>Pseudomonadati</taxon>
        <taxon>Pseudomonadota</taxon>
        <taxon>Alphaproteobacteria</taxon>
        <taxon>Hyphomicrobiales</taxon>
        <taxon>Aurantimonadaceae</taxon>
        <taxon>Aureimonas</taxon>
    </lineage>
</organism>
<feature type="transmembrane region" description="Helical" evidence="10">
    <location>
        <begin position="176"/>
        <end position="199"/>
    </location>
</feature>
<gene>
    <name evidence="14" type="ORF">GCM10011390_11180</name>
</gene>
<evidence type="ECO:0000259" key="12">
    <source>
        <dbReference type="Pfam" id="PF04234"/>
    </source>
</evidence>
<evidence type="ECO:0000256" key="4">
    <source>
        <dbReference type="ARBA" id="ARBA00022723"/>
    </source>
</evidence>
<dbReference type="InterPro" id="IPR032694">
    <property type="entry name" value="CopC/D"/>
</dbReference>
<dbReference type="Pfam" id="PF04234">
    <property type="entry name" value="CopC"/>
    <property type="match status" value="1"/>
</dbReference>
<feature type="domain" description="CopC" evidence="12">
    <location>
        <begin position="29"/>
        <end position="120"/>
    </location>
</feature>
<comment type="caution">
    <text evidence="14">The sequence shown here is derived from an EMBL/GenBank/DDBJ whole genome shotgun (WGS) entry which is preliminary data.</text>
</comment>
<reference evidence="14" key="1">
    <citation type="journal article" date="2014" name="Int. J. Syst. Evol. Microbiol.">
        <title>Complete genome sequence of Corynebacterium casei LMG S-19264T (=DSM 44701T), isolated from a smear-ripened cheese.</title>
        <authorList>
            <consortium name="US DOE Joint Genome Institute (JGI-PGF)"/>
            <person name="Walter F."/>
            <person name="Albersmeier A."/>
            <person name="Kalinowski J."/>
            <person name="Ruckert C."/>
        </authorList>
    </citation>
    <scope>NUCLEOTIDE SEQUENCE</scope>
    <source>
        <strain evidence="14">CGMCC 1.15367</strain>
    </source>
</reference>
<evidence type="ECO:0000256" key="5">
    <source>
        <dbReference type="ARBA" id="ARBA00022729"/>
    </source>
</evidence>
<evidence type="ECO:0000256" key="2">
    <source>
        <dbReference type="ARBA" id="ARBA00022475"/>
    </source>
</evidence>
<dbReference type="GO" id="GO:0042597">
    <property type="term" value="C:periplasmic space"/>
    <property type="evidence" value="ECO:0007669"/>
    <property type="project" value="InterPro"/>
</dbReference>
<accession>A0A916ZFG2</accession>
<evidence type="ECO:0000256" key="11">
    <source>
        <dbReference type="SAM" id="SignalP"/>
    </source>
</evidence>
<dbReference type="InterPro" id="IPR014755">
    <property type="entry name" value="Cu-Rt/internalin_Ig-like"/>
</dbReference>
<feature type="domain" description="Copper resistance protein D" evidence="13">
    <location>
        <begin position="310"/>
        <end position="411"/>
    </location>
</feature>
<feature type="transmembrane region" description="Helical" evidence="10">
    <location>
        <begin position="247"/>
        <end position="268"/>
    </location>
</feature>
<keyword evidence="3 10" id="KW-0812">Transmembrane</keyword>
<evidence type="ECO:0000259" key="13">
    <source>
        <dbReference type="Pfam" id="PF05425"/>
    </source>
</evidence>
<evidence type="ECO:0000256" key="9">
    <source>
        <dbReference type="SAM" id="MobiDB-lite"/>
    </source>
</evidence>
<keyword evidence="7" id="KW-0186">Copper</keyword>
<sequence>MPRILQRLSALFLALVLLVVAFSAPAFAHATLIGSEPADDAVVEQAPARLSLRFSEPVTPLVLRLVAPNGASTVVRAEEADGAVLTIAAPPAMARGTHALTYRIVSADGHPVGGTLLFSIGASSGAPGRAQGLDWPVTVFVFASRLLLYLGLFLGLGGLSYGLFVQPLAGTARGIVRGFLLTGLAAAPLALAAQGLDALEAPLGDVLRPAIWATGYETAFGRTVTIAILAFGLGLLALRCKDTRPGAILAGLALAGAGLALAAAGHAATAPPQWLTRPAVFLHGVTLAFWLGSLLPLGLALQSGSEAGRAALRRFSDRIAPALALLVASGALLAVVQVESVAALWTTAYGWVLLAKLALVGLLLLIAAANRWSLTAPVLGGADRGAGERMVGAIGMEVALVLLILALVGLWRFTPPPRALAEAAARPAVAHLTTGRLQADVTVTPGQAGPVTLTATLATIDYAPVDPAAASITFTAPEPGVAPIRRPAEKPGDGTLRATADLPSGGRWTIGIEIETRDAGRERVEGVIDIRP</sequence>
<feature type="transmembrane region" description="Helical" evidence="10">
    <location>
        <begin position="322"/>
        <end position="345"/>
    </location>
</feature>
<reference evidence="14" key="2">
    <citation type="submission" date="2020-09" db="EMBL/GenBank/DDBJ databases">
        <authorList>
            <person name="Sun Q."/>
            <person name="Zhou Y."/>
        </authorList>
    </citation>
    <scope>NUCLEOTIDE SEQUENCE</scope>
    <source>
        <strain evidence="14">CGMCC 1.15367</strain>
    </source>
</reference>
<keyword evidence="2" id="KW-1003">Cell membrane</keyword>
<feature type="transmembrane region" description="Helical" evidence="10">
    <location>
        <begin position="146"/>
        <end position="164"/>
    </location>
</feature>
<name>A0A916ZFG2_9HYPH</name>
<keyword evidence="6 10" id="KW-1133">Transmembrane helix</keyword>
<dbReference type="PANTHER" id="PTHR34820:SF4">
    <property type="entry name" value="INNER MEMBRANE PROTEIN YEBZ"/>
    <property type="match status" value="1"/>
</dbReference>
<feature type="region of interest" description="Disordered" evidence="9">
    <location>
        <begin position="480"/>
        <end position="502"/>
    </location>
</feature>
<dbReference type="AlphaFoldDB" id="A0A916ZFG2"/>
<evidence type="ECO:0000256" key="8">
    <source>
        <dbReference type="ARBA" id="ARBA00023136"/>
    </source>
</evidence>
<keyword evidence="15" id="KW-1185">Reference proteome</keyword>
<dbReference type="InterPro" id="IPR007348">
    <property type="entry name" value="CopC_dom"/>
</dbReference>
<dbReference type="RefSeq" id="WP_188907183.1">
    <property type="nucleotide sequence ID" value="NZ_BMIQ01000001.1"/>
</dbReference>
<dbReference type="InterPro" id="IPR008457">
    <property type="entry name" value="Cu-R_CopD_dom"/>
</dbReference>
<evidence type="ECO:0000256" key="3">
    <source>
        <dbReference type="ARBA" id="ARBA00022692"/>
    </source>
</evidence>
<proteinExistence type="predicted"/>
<feature type="signal peptide" evidence="11">
    <location>
        <begin position="1"/>
        <end position="28"/>
    </location>
</feature>
<dbReference type="PANTHER" id="PTHR34820">
    <property type="entry name" value="INNER MEMBRANE PROTEIN YEBZ"/>
    <property type="match status" value="1"/>
</dbReference>
<evidence type="ECO:0000256" key="7">
    <source>
        <dbReference type="ARBA" id="ARBA00023008"/>
    </source>
</evidence>
<dbReference type="GO" id="GO:0046688">
    <property type="term" value="P:response to copper ion"/>
    <property type="evidence" value="ECO:0007669"/>
    <property type="project" value="InterPro"/>
</dbReference>
<dbReference type="GO" id="GO:0006825">
    <property type="term" value="P:copper ion transport"/>
    <property type="evidence" value="ECO:0007669"/>
    <property type="project" value="InterPro"/>
</dbReference>
<dbReference type="EMBL" id="BMIQ01000001">
    <property type="protein sequence ID" value="GGD94217.1"/>
    <property type="molecule type" value="Genomic_DNA"/>
</dbReference>
<dbReference type="Pfam" id="PF05425">
    <property type="entry name" value="CopD"/>
    <property type="match status" value="1"/>
</dbReference>
<dbReference type="Proteomes" id="UP000644699">
    <property type="component" value="Unassembled WGS sequence"/>
</dbReference>
<feature type="transmembrane region" description="Helical" evidence="10">
    <location>
        <begin position="280"/>
        <end position="301"/>
    </location>
</feature>
<evidence type="ECO:0000256" key="10">
    <source>
        <dbReference type="SAM" id="Phobius"/>
    </source>
</evidence>
<dbReference type="GO" id="GO:0005886">
    <property type="term" value="C:plasma membrane"/>
    <property type="evidence" value="ECO:0007669"/>
    <property type="project" value="UniProtKB-SubCell"/>
</dbReference>
<protein>
    <submittedName>
        <fullName evidence="14">Copper resistance protein C</fullName>
    </submittedName>
</protein>
<keyword evidence="8 10" id="KW-0472">Membrane</keyword>